<keyword evidence="4" id="KW-1185">Reference proteome</keyword>
<comment type="caution">
    <text evidence="3">The sequence shown here is derived from an EMBL/GenBank/DDBJ whole genome shotgun (WGS) entry which is preliminary data.</text>
</comment>
<dbReference type="Gene3D" id="1.10.287.1060">
    <property type="entry name" value="ESAT-6-like"/>
    <property type="match status" value="1"/>
</dbReference>
<gene>
    <name evidence="3" type="ORF">BJ982_006838</name>
</gene>
<dbReference type="Proteomes" id="UP000542210">
    <property type="component" value="Unassembled WGS sequence"/>
</dbReference>
<organism evidence="3 4">
    <name type="scientific">Sphaerisporangium siamense</name>
    <dbReference type="NCBI Taxonomy" id="795645"/>
    <lineage>
        <taxon>Bacteria</taxon>
        <taxon>Bacillati</taxon>
        <taxon>Actinomycetota</taxon>
        <taxon>Actinomycetes</taxon>
        <taxon>Streptosporangiales</taxon>
        <taxon>Streptosporangiaceae</taxon>
        <taxon>Sphaerisporangium</taxon>
    </lineage>
</organism>
<feature type="transmembrane region" description="Helical" evidence="2">
    <location>
        <begin position="174"/>
        <end position="191"/>
    </location>
</feature>
<evidence type="ECO:0000256" key="2">
    <source>
        <dbReference type="SAM" id="Phobius"/>
    </source>
</evidence>
<evidence type="ECO:0000313" key="3">
    <source>
        <dbReference type="EMBL" id="MBB4705294.1"/>
    </source>
</evidence>
<feature type="transmembrane region" description="Helical" evidence="2">
    <location>
        <begin position="116"/>
        <end position="143"/>
    </location>
</feature>
<sequence>MSYENGVTLHTIGLAGMAAFSALNPRGWPIFLMAGASLANPGGMDKAARDWHSVAADFDGLVTELTNLTNGVPDEKWTAEDRKAFEASVAAFKQELKKSGNVHGGVGDSMDNLAKLYYAFSLVVFSVGGILLALVGAVAAAMATGVGAAPAQAAAGAIATGLQRVVAAAQKKKLLALGVASGLMYAVYMWNQSKQGELQQKGMNPSGGGQPMFTQVATLNLTTGDSALPGTGTLPGVPGLPADGTLPGAPRVS</sequence>
<name>A0A7W7GEA7_9ACTN</name>
<keyword evidence="2" id="KW-1133">Transmembrane helix</keyword>
<dbReference type="RefSeq" id="WP_184886896.1">
    <property type="nucleotide sequence ID" value="NZ_BOOV01000020.1"/>
</dbReference>
<evidence type="ECO:0000313" key="4">
    <source>
        <dbReference type="Proteomes" id="UP000542210"/>
    </source>
</evidence>
<dbReference type="AlphaFoldDB" id="A0A7W7GEA7"/>
<feature type="transmembrane region" description="Helical" evidence="2">
    <location>
        <begin position="149"/>
        <end position="167"/>
    </location>
</feature>
<evidence type="ECO:0008006" key="5">
    <source>
        <dbReference type="Google" id="ProtNLM"/>
    </source>
</evidence>
<accession>A0A7W7GEA7</accession>
<feature type="compositionally biased region" description="Low complexity" evidence="1">
    <location>
        <begin position="228"/>
        <end position="241"/>
    </location>
</feature>
<keyword evidence="2" id="KW-0472">Membrane</keyword>
<dbReference type="EMBL" id="JACHND010000001">
    <property type="protein sequence ID" value="MBB4705294.1"/>
    <property type="molecule type" value="Genomic_DNA"/>
</dbReference>
<proteinExistence type="predicted"/>
<evidence type="ECO:0000256" key="1">
    <source>
        <dbReference type="SAM" id="MobiDB-lite"/>
    </source>
</evidence>
<keyword evidence="2" id="KW-0812">Transmembrane</keyword>
<feature type="region of interest" description="Disordered" evidence="1">
    <location>
        <begin position="227"/>
        <end position="253"/>
    </location>
</feature>
<protein>
    <recommendedName>
        <fullName evidence="5">WXG100 family type VII secretion target</fullName>
    </recommendedName>
</protein>
<reference evidence="3 4" key="1">
    <citation type="submission" date="2020-08" db="EMBL/GenBank/DDBJ databases">
        <title>Sequencing the genomes of 1000 actinobacteria strains.</title>
        <authorList>
            <person name="Klenk H.-P."/>
        </authorList>
    </citation>
    <scope>NUCLEOTIDE SEQUENCE [LARGE SCALE GENOMIC DNA]</scope>
    <source>
        <strain evidence="3 4">DSM 45784</strain>
    </source>
</reference>